<comment type="caution">
    <text evidence="3">The sequence shown here is derived from an EMBL/GenBank/DDBJ whole genome shotgun (WGS) entry which is preliminary data.</text>
</comment>
<name>A0A0F9Q8M6_9ZZZZ</name>
<dbReference type="PANTHER" id="PTHR43000">
    <property type="entry name" value="DTDP-D-GLUCOSE 4,6-DEHYDRATASE-RELATED"/>
    <property type="match status" value="1"/>
</dbReference>
<dbReference type="Gene3D" id="3.40.50.720">
    <property type="entry name" value="NAD(P)-binding Rossmann-like Domain"/>
    <property type="match status" value="1"/>
</dbReference>
<gene>
    <name evidence="3" type="ORF">LCGC14_1045190</name>
</gene>
<sequence length="377" mass="42445">MTKKVLITGGAGFIGSHFVDKLIEENDYEVTVYDSLEEQVHEYRDKPPDYLNKNAIFHHGSVTDYKKLEELVRENEIVVHLAASVGVSQSMYQIKKYSNNNILGVANLLDILANKNHNIEKLVIVSSNTVYGEGKSQCRKCGIINPKLRSLTQLKKRDWEINCPNCGLKVKPILTDEKSPFNSSSVYALSKQIQEEMGLLIGNTYGIKTTILRFFLVYGTRQALSNPYTGVCSIFSARLLQGKPPIIFEDGKQSRDFISVNDVCQALLLSIDNNAANGEIFNVGSGLPITIKEIAEIITEKINPELKPIYNQKFRVGDIRHCVADISKIKSKLGYKPKKAFKEGIDELIEWIKTQKLDIKKPSQNPIQELKKKDLVI</sequence>
<evidence type="ECO:0000259" key="2">
    <source>
        <dbReference type="Pfam" id="PF01370"/>
    </source>
</evidence>
<dbReference type="InterPro" id="IPR001509">
    <property type="entry name" value="Epimerase_deHydtase"/>
</dbReference>
<protein>
    <recommendedName>
        <fullName evidence="2">NAD-dependent epimerase/dehydratase domain-containing protein</fullName>
    </recommendedName>
</protein>
<comment type="similarity">
    <text evidence="1">Belongs to the NAD(P)-dependent epimerase/dehydratase family.</text>
</comment>
<evidence type="ECO:0000256" key="1">
    <source>
        <dbReference type="ARBA" id="ARBA00007637"/>
    </source>
</evidence>
<feature type="domain" description="NAD-dependent epimerase/dehydratase" evidence="2">
    <location>
        <begin position="5"/>
        <end position="136"/>
    </location>
</feature>
<feature type="domain" description="NAD-dependent epimerase/dehydratase" evidence="2">
    <location>
        <begin position="175"/>
        <end position="284"/>
    </location>
</feature>
<dbReference type="Pfam" id="PF01370">
    <property type="entry name" value="Epimerase"/>
    <property type="match status" value="2"/>
</dbReference>
<dbReference type="AlphaFoldDB" id="A0A0F9Q8M6"/>
<reference evidence="3" key="1">
    <citation type="journal article" date="2015" name="Nature">
        <title>Complex archaea that bridge the gap between prokaryotes and eukaryotes.</title>
        <authorList>
            <person name="Spang A."/>
            <person name="Saw J.H."/>
            <person name="Jorgensen S.L."/>
            <person name="Zaremba-Niedzwiedzka K."/>
            <person name="Martijn J."/>
            <person name="Lind A.E."/>
            <person name="van Eijk R."/>
            <person name="Schleper C."/>
            <person name="Guy L."/>
            <person name="Ettema T.J."/>
        </authorList>
    </citation>
    <scope>NUCLEOTIDE SEQUENCE</scope>
</reference>
<dbReference type="PRINTS" id="PR01713">
    <property type="entry name" value="NUCEPIMERASE"/>
</dbReference>
<dbReference type="EMBL" id="LAZR01004332">
    <property type="protein sequence ID" value="KKN09576.1"/>
    <property type="molecule type" value="Genomic_DNA"/>
</dbReference>
<evidence type="ECO:0000313" key="3">
    <source>
        <dbReference type="EMBL" id="KKN09576.1"/>
    </source>
</evidence>
<dbReference type="SUPFAM" id="SSF51735">
    <property type="entry name" value="NAD(P)-binding Rossmann-fold domains"/>
    <property type="match status" value="1"/>
</dbReference>
<proteinExistence type="inferred from homology"/>
<dbReference type="InterPro" id="IPR036291">
    <property type="entry name" value="NAD(P)-bd_dom_sf"/>
</dbReference>
<accession>A0A0F9Q8M6</accession>
<organism evidence="3">
    <name type="scientific">marine sediment metagenome</name>
    <dbReference type="NCBI Taxonomy" id="412755"/>
    <lineage>
        <taxon>unclassified sequences</taxon>
        <taxon>metagenomes</taxon>
        <taxon>ecological metagenomes</taxon>
    </lineage>
</organism>